<name>A0A1A3NTB7_MYCAS</name>
<evidence type="ECO:0000313" key="3">
    <source>
        <dbReference type="Proteomes" id="UP000093928"/>
    </source>
</evidence>
<dbReference type="Proteomes" id="UP000093928">
    <property type="component" value="Unassembled WGS sequence"/>
</dbReference>
<reference evidence="2 3" key="1">
    <citation type="submission" date="2016-06" db="EMBL/GenBank/DDBJ databases">
        <authorList>
            <person name="Kjaerup R.B."/>
            <person name="Dalgaard T.S."/>
            <person name="Juul-Madsen H.R."/>
        </authorList>
    </citation>
    <scope>NUCLEOTIDE SEQUENCE [LARGE SCALE GENOMIC DNA]</scope>
    <source>
        <strain evidence="2 3">1165133.8</strain>
    </source>
</reference>
<dbReference type="EMBL" id="LZLS01000143">
    <property type="protein sequence ID" value="OBK25186.1"/>
    <property type="molecule type" value="Genomic_DNA"/>
</dbReference>
<sequence length="60" mass="6063">MVPQICLQVLAFHVQFARNLLASIRVVAFARVSRVSPQTGSGGGTVGQPDGVDAAAGIAG</sequence>
<proteinExistence type="predicted"/>
<evidence type="ECO:0000313" key="2">
    <source>
        <dbReference type="EMBL" id="OBK25186.1"/>
    </source>
</evidence>
<feature type="region of interest" description="Disordered" evidence="1">
    <location>
        <begin position="35"/>
        <end position="60"/>
    </location>
</feature>
<gene>
    <name evidence="2" type="ORF">A5634_01950</name>
</gene>
<protein>
    <submittedName>
        <fullName evidence="2">Uncharacterized protein</fullName>
    </submittedName>
</protein>
<organism evidence="2 3">
    <name type="scientific">Mycobacterium asiaticum</name>
    <dbReference type="NCBI Taxonomy" id="1790"/>
    <lineage>
        <taxon>Bacteria</taxon>
        <taxon>Bacillati</taxon>
        <taxon>Actinomycetota</taxon>
        <taxon>Actinomycetes</taxon>
        <taxon>Mycobacteriales</taxon>
        <taxon>Mycobacteriaceae</taxon>
        <taxon>Mycobacterium</taxon>
    </lineage>
</organism>
<comment type="caution">
    <text evidence="2">The sequence shown here is derived from an EMBL/GenBank/DDBJ whole genome shotgun (WGS) entry which is preliminary data.</text>
</comment>
<evidence type="ECO:0000256" key="1">
    <source>
        <dbReference type="SAM" id="MobiDB-lite"/>
    </source>
</evidence>
<accession>A0A1A3NTB7</accession>
<dbReference type="AlphaFoldDB" id="A0A1A3NTB7"/>